<evidence type="ECO:0000313" key="3">
    <source>
        <dbReference type="Proteomes" id="UP001152888"/>
    </source>
</evidence>
<dbReference type="OrthoDB" id="6767902at2759"/>
<dbReference type="PANTHER" id="PTHR10773:SF19">
    <property type="match status" value="1"/>
</dbReference>
<feature type="region of interest" description="Disordered" evidence="1">
    <location>
        <begin position="1"/>
        <end position="21"/>
    </location>
</feature>
<keyword evidence="3" id="KW-1185">Reference proteome</keyword>
<evidence type="ECO:0000256" key="1">
    <source>
        <dbReference type="SAM" id="MobiDB-lite"/>
    </source>
</evidence>
<evidence type="ECO:0000313" key="2">
    <source>
        <dbReference type="EMBL" id="CAH1988064.1"/>
    </source>
</evidence>
<protein>
    <submittedName>
        <fullName evidence="2">Uncharacterized protein</fullName>
    </submittedName>
</protein>
<dbReference type="EMBL" id="CAKOFQ010007036">
    <property type="protein sequence ID" value="CAH1988064.1"/>
    <property type="molecule type" value="Genomic_DNA"/>
</dbReference>
<dbReference type="Proteomes" id="UP001152888">
    <property type="component" value="Unassembled WGS sequence"/>
</dbReference>
<accession>A0A9P0L3G2</accession>
<gene>
    <name evidence="2" type="ORF">ACAOBT_LOCUS18263</name>
</gene>
<comment type="caution">
    <text evidence="2">The sequence shown here is derived from an EMBL/GenBank/DDBJ whole genome shotgun (WGS) entry which is preliminary data.</text>
</comment>
<sequence>MDSSENESSSHRKKRANPVSYQRSIIKKARVKGEPYKGNNIPGKILGSACSSRAKCFEKFSNEELQSNMVRFISLESKDQQDIFLQRLIEVRSIQRRRARVEVGTKAKSNTFKYYTFKDSDKIEVCLKAFISVYGITLGRVRRLKDLAVLGKSPRYLRGKNPSGNKLGEEVQFAVREHIQSFPVKLSHYANREVKYLNSELNLKIMYDLFKEKYPTLKVSYPYYTNYDTQRKGRVEASQFIDGAFHHTFKLQQSGKTAVALPSQQAYPLGKVPIKMTKMEHIRKCAAFVEDEYQEFYTSILSWPTTSN</sequence>
<dbReference type="PANTHER" id="PTHR10773">
    <property type="entry name" value="DNA-DIRECTED RNA POLYMERASES I, II, AND III SUBUNIT RPABC2"/>
    <property type="match status" value="1"/>
</dbReference>
<name>A0A9P0L3G2_ACAOB</name>
<organism evidence="2 3">
    <name type="scientific">Acanthoscelides obtectus</name>
    <name type="common">Bean weevil</name>
    <name type="synonym">Bruchus obtectus</name>
    <dbReference type="NCBI Taxonomy" id="200917"/>
    <lineage>
        <taxon>Eukaryota</taxon>
        <taxon>Metazoa</taxon>
        <taxon>Ecdysozoa</taxon>
        <taxon>Arthropoda</taxon>
        <taxon>Hexapoda</taxon>
        <taxon>Insecta</taxon>
        <taxon>Pterygota</taxon>
        <taxon>Neoptera</taxon>
        <taxon>Endopterygota</taxon>
        <taxon>Coleoptera</taxon>
        <taxon>Polyphaga</taxon>
        <taxon>Cucujiformia</taxon>
        <taxon>Chrysomeloidea</taxon>
        <taxon>Chrysomelidae</taxon>
        <taxon>Bruchinae</taxon>
        <taxon>Bruchini</taxon>
        <taxon>Acanthoscelides</taxon>
    </lineage>
</organism>
<dbReference type="AlphaFoldDB" id="A0A9P0L3G2"/>
<proteinExistence type="predicted"/>
<reference evidence="2" key="1">
    <citation type="submission" date="2022-03" db="EMBL/GenBank/DDBJ databases">
        <authorList>
            <person name="Sayadi A."/>
        </authorList>
    </citation>
    <scope>NUCLEOTIDE SEQUENCE</scope>
</reference>